<feature type="binding site" evidence="11">
    <location>
        <begin position="87"/>
        <end position="89"/>
    </location>
    <ligand>
        <name>L-histidine</name>
        <dbReference type="ChEBI" id="CHEBI:57595"/>
    </ligand>
</feature>
<evidence type="ECO:0000256" key="2">
    <source>
        <dbReference type="ARBA" id="ARBA00011738"/>
    </source>
</evidence>
<feature type="domain" description="Aminoacyl-transfer RNA synthetases class-II family profile" evidence="12">
    <location>
        <begin position="30"/>
        <end position="338"/>
    </location>
</feature>
<feature type="binding site" evidence="11">
    <location>
        <position position="116"/>
    </location>
    <ligand>
        <name>L-histidine</name>
        <dbReference type="ChEBI" id="CHEBI:57595"/>
    </ligand>
</feature>
<keyword evidence="4 10" id="KW-0436">Ligase</keyword>
<keyword evidence="7 10" id="KW-0648">Protein biosynthesis</keyword>
<reference evidence="13 14" key="1">
    <citation type="submission" date="2019-02" db="EMBL/GenBank/DDBJ databases">
        <title>Prokaryotic population dynamics and viral predation in marine succession experiment using metagenomics: the confinement effect.</title>
        <authorList>
            <person name="Haro-Moreno J.M."/>
            <person name="Rodriguez-Valera F."/>
            <person name="Lopez-Perez M."/>
        </authorList>
    </citation>
    <scope>NUCLEOTIDE SEQUENCE [LARGE SCALE GENOMIC DNA]</scope>
    <source>
        <strain evidence="13">MED-G163</strain>
    </source>
</reference>
<dbReference type="PANTHER" id="PTHR43707">
    <property type="entry name" value="HISTIDYL-TRNA SYNTHETASE"/>
    <property type="match status" value="1"/>
</dbReference>
<evidence type="ECO:0000256" key="11">
    <source>
        <dbReference type="PIRSR" id="PIRSR001549-1"/>
    </source>
</evidence>
<keyword evidence="3 10" id="KW-0963">Cytoplasm</keyword>
<keyword evidence="8 10" id="KW-0030">Aminoacyl-tRNA synthetase</keyword>
<evidence type="ECO:0000256" key="5">
    <source>
        <dbReference type="ARBA" id="ARBA00022741"/>
    </source>
</evidence>
<dbReference type="Proteomes" id="UP000315782">
    <property type="component" value="Unassembled WGS sequence"/>
</dbReference>
<dbReference type="SUPFAM" id="SSF52954">
    <property type="entry name" value="Class II aaRS ABD-related"/>
    <property type="match status" value="1"/>
</dbReference>
<sequence>MDKIQSLTGMLDLYDDGNGDNLSVKIFETEKILREIFSNYQLKEIRTPALEETTLFKRSVGDLSDIVNKEIYSFNDKNEKSIALRPEGTAGIIRAIIEKKLDQSTHKLCYLGPMWRYERPQKGRYRQFHQAGVEILGYPEGAPEFEMISIVCKIIEEFRLKNCLIKINHLGNKNNKESFCKALVDYLEPHKDKLDDKDLERLSRNPLRILDSKNQNTQSILENAPSIKDFIEPSSIKILMDIKSQFSDICDIEIDYSLVRGLDYYSGFVFEAVSSDLGAQDSFLGGGRYDYLCSKLGGKDLPSIGMAIGIERFASLLKDITSTNKMASFLVVTSNLEPKAYKIAHQLRSMNKNIRLDLQLSKASLKAKLRRANKSDADYAIIVGDEELKTNTVIFKYLKDESNDQEILSVDELFNIYKSI</sequence>
<dbReference type="InterPro" id="IPR041715">
    <property type="entry name" value="HisRS-like_core"/>
</dbReference>
<comment type="subunit">
    <text evidence="2 10">Homodimer.</text>
</comment>
<evidence type="ECO:0000256" key="3">
    <source>
        <dbReference type="ARBA" id="ARBA00022490"/>
    </source>
</evidence>
<keyword evidence="6 10" id="KW-0067">ATP-binding</keyword>
<comment type="caution">
    <text evidence="13">The sequence shown here is derived from an EMBL/GenBank/DDBJ whole genome shotgun (WGS) entry which is preliminary data.</text>
</comment>
<dbReference type="Pfam" id="PF13393">
    <property type="entry name" value="tRNA-synt_His"/>
    <property type="match status" value="1"/>
</dbReference>
<feature type="binding site" evidence="11">
    <location>
        <begin position="264"/>
        <end position="265"/>
    </location>
    <ligand>
        <name>L-histidine</name>
        <dbReference type="ChEBI" id="CHEBI:57595"/>
    </ligand>
</feature>
<evidence type="ECO:0000256" key="8">
    <source>
        <dbReference type="ARBA" id="ARBA00023146"/>
    </source>
</evidence>
<dbReference type="GO" id="GO:0005524">
    <property type="term" value="F:ATP binding"/>
    <property type="evidence" value="ECO:0007669"/>
    <property type="project" value="UniProtKB-UniRule"/>
</dbReference>
<evidence type="ECO:0000313" key="13">
    <source>
        <dbReference type="EMBL" id="RZO20614.1"/>
    </source>
</evidence>
<dbReference type="InterPro" id="IPR036621">
    <property type="entry name" value="Anticodon-bd_dom_sf"/>
</dbReference>
<dbReference type="SUPFAM" id="SSF55681">
    <property type="entry name" value="Class II aaRS and biotin synthetases"/>
    <property type="match status" value="1"/>
</dbReference>
<dbReference type="EMBL" id="SHBI01000015">
    <property type="protein sequence ID" value="RZO20614.1"/>
    <property type="molecule type" value="Genomic_DNA"/>
</dbReference>
<dbReference type="Gene3D" id="3.40.50.800">
    <property type="entry name" value="Anticodon-binding domain"/>
    <property type="match status" value="1"/>
</dbReference>
<feature type="binding site" evidence="11">
    <location>
        <position position="130"/>
    </location>
    <ligand>
        <name>L-histidine</name>
        <dbReference type="ChEBI" id="CHEBI:57595"/>
    </ligand>
</feature>
<dbReference type="InterPro" id="IPR045864">
    <property type="entry name" value="aa-tRNA-synth_II/BPL/LPL"/>
</dbReference>
<keyword evidence="5 10" id="KW-0547">Nucleotide-binding</keyword>
<evidence type="ECO:0000256" key="10">
    <source>
        <dbReference type="HAMAP-Rule" id="MF_00127"/>
    </source>
</evidence>
<evidence type="ECO:0000259" key="12">
    <source>
        <dbReference type="PROSITE" id="PS50862"/>
    </source>
</evidence>
<evidence type="ECO:0000256" key="4">
    <source>
        <dbReference type="ARBA" id="ARBA00022598"/>
    </source>
</evidence>
<dbReference type="InterPro" id="IPR006195">
    <property type="entry name" value="aa-tRNA-synth_II"/>
</dbReference>
<evidence type="ECO:0000256" key="9">
    <source>
        <dbReference type="ARBA" id="ARBA00047639"/>
    </source>
</evidence>
<name>A0A520MHB9_9GAMM</name>
<proteinExistence type="inferred from homology"/>
<gene>
    <name evidence="10" type="primary">hisS</name>
    <name evidence="13" type="ORF">EVA96_02630</name>
</gene>
<dbReference type="CDD" id="cd00773">
    <property type="entry name" value="HisRS-like_core"/>
    <property type="match status" value="1"/>
</dbReference>
<dbReference type="GO" id="GO:0004821">
    <property type="term" value="F:histidine-tRNA ligase activity"/>
    <property type="evidence" value="ECO:0007669"/>
    <property type="project" value="UniProtKB-UniRule"/>
</dbReference>
<dbReference type="AlphaFoldDB" id="A0A520MHB9"/>
<organism evidence="13 14">
    <name type="scientific">SAR86 cluster bacterium</name>
    <dbReference type="NCBI Taxonomy" id="2030880"/>
    <lineage>
        <taxon>Bacteria</taxon>
        <taxon>Pseudomonadati</taxon>
        <taxon>Pseudomonadota</taxon>
        <taxon>Gammaproteobacteria</taxon>
        <taxon>SAR86 cluster</taxon>
    </lineage>
</organism>
<dbReference type="PIRSF" id="PIRSF001549">
    <property type="entry name" value="His-tRNA_synth"/>
    <property type="match status" value="1"/>
</dbReference>
<dbReference type="NCBIfam" id="TIGR00442">
    <property type="entry name" value="hisS"/>
    <property type="match status" value="1"/>
</dbReference>
<comment type="catalytic activity">
    <reaction evidence="9 10">
        <text>tRNA(His) + L-histidine + ATP = L-histidyl-tRNA(His) + AMP + diphosphate + H(+)</text>
        <dbReference type="Rhea" id="RHEA:17313"/>
        <dbReference type="Rhea" id="RHEA-COMP:9665"/>
        <dbReference type="Rhea" id="RHEA-COMP:9689"/>
        <dbReference type="ChEBI" id="CHEBI:15378"/>
        <dbReference type="ChEBI" id="CHEBI:30616"/>
        <dbReference type="ChEBI" id="CHEBI:33019"/>
        <dbReference type="ChEBI" id="CHEBI:57595"/>
        <dbReference type="ChEBI" id="CHEBI:78442"/>
        <dbReference type="ChEBI" id="CHEBI:78527"/>
        <dbReference type="ChEBI" id="CHEBI:456215"/>
        <dbReference type="EC" id="6.1.1.21"/>
    </reaction>
</comment>
<dbReference type="InterPro" id="IPR004154">
    <property type="entry name" value="Anticodon-bd"/>
</dbReference>
<dbReference type="HAMAP" id="MF_00127">
    <property type="entry name" value="His_tRNA_synth"/>
    <property type="match status" value="1"/>
</dbReference>
<evidence type="ECO:0000256" key="6">
    <source>
        <dbReference type="ARBA" id="ARBA00022840"/>
    </source>
</evidence>
<dbReference type="GO" id="GO:0005737">
    <property type="term" value="C:cytoplasm"/>
    <property type="evidence" value="ECO:0007669"/>
    <property type="project" value="UniProtKB-SubCell"/>
</dbReference>
<dbReference type="Gene3D" id="3.30.930.10">
    <property type="entry name" value="Bira Bifunctional Protein, Domain 2"/>
    <property type="match status" value="1"/>
</dbReference>
<evidence type="ECO:0000313" key="14">
    <source>
        <dbReference type="Proteomes" id="UP000315782"/>
    </source>
</evidence>
<dbReference type="Pfam" id="PF03129">
    <property type="entry name" value="HGTP_anticodon"/>
    <property type="match status" value="1"/>
</dbReference>
<feature type="binding site" evidence="11">
    <location>
        <position position="134"/>
    </location>
    <ligand>
        <name>L-histidine</name>
        <dbReference type="ChEBI" id="CHEBI:57595"/>
    </ligand>
</feature>
<accession>A0A520MHB9</accession>
<dbReference type="PROSITE" id="PS50862">
    <property type="entry name" value="AA_TRNA_LIGASE_II"/>
    <property type="match status" value="1"/>
</dbReference>
<dbReference type="GO" id="GO:0006427">
    <property type="term" value="P:histidyl-tRNA aminoacylation"/>
    <property type="evidence" value="ECO:0007669"/>
    <property type="project" value="UniProtKB-UniRule"/>
</dbReference>
<dbReference type="InterPro" id="IPR004516">
    <property type="entry name" value="HisRS/HisZ"/>
</dbReference>
<dbReference type="EC" id="6.1.1.21" evidence="10"/>
<comment type="subcellular location">
    <subcellularLocation>
        <location evidence="10">Cytoplasm</location>
    </subcellularLocation>
</comment>
<evidence type="ECO:0000256" key="1">
    <source>
        <dbReference type="ARBA" id="ARBA00008226"/>
    </source>
</evidence>
<evidence type="ECO:0000256" key="7">
    <source>
        <dbReference type="ARBA" id="ARBA00022917"/>
    </source>
</evidence>
<comment type="similarity">
    <text evidence="1 10">Belongs to the class-II aminoacyl-tRNA synthetase family.</text>
</comment>
<dbReference type="PANTHER" id="PTHR43707:SF1">
    <property type="entry name" value="HISTIDINE--TRNA LIGASE, MITOCHONDRIAL-RELATED"/>
    <property type="match status" value="1"/>
</dbReference>
<protein>
    <recommendedName>
        <fullName evidence="10">Histidine--tRNA ligase</fullName>
        <ecNumber evidence="10">6.1.1.21</ecNumber>
    </recommendedName>
    <alternativeName>
        <fullName evidence="10">Histidyl-tRNA synthetase</fullName>
        <shortName evidence="10">HisRS</shortName>
    </alternativeName>
</protein>
<feature type="binding site" evidence="11">
    <location>
        <position position="260"/>
    </location>
    <ligand>
        <name>L-histidine</name>
        <dbReference type="ChEBI" id="CHEBI:57595"/>
    </ligand>
</feature>
<dbReference type="InterPro" id="IPR015807">
    <property type="entry name" value="His-tRNA-ligase"/>
</dbReference>